<evidence type="ECO:0000313" key="1">
    <source>
        <dbReference type="EMBL" id="QDH85671.1"/>
    </source>
</evidence>
<protein>
    <submittedName>
        <fullName evidence="1">Uncharacterized protein</fullName>
    </submittedName>
</protein>
<proteinExistence type="predicted"/>
<dbReference type="EMBL" id="MN023177">
    <property type="protein sequence ID" value="QDH85671.1"/>
    <property type="molecule type" value="Genomic_DNA"/>
</dbReference>
<accession>A0A7D0GH35</accession>
<sequence length="250" mass="28081">MSIHRRGGILKHFTLIEVLSPEHGGLTRAAFRRSTALAALGERVEVLCFNLVPDFSGLAEHVREHSEIGDVALSNFFHALAGSDEAITAQGARHANLSTTPQQLRPVDGMTVSDEEFDTVTQSLRLRNYVDAKGALTRVDFLDRYGKLFFVDERKTTTGQARRMTLVDRRTGNLAYQGGYGYEASAARTTSAPRGRKVGRHVRACHRRTSSICAEPHHDDRPPPPRRWGSVRFWLKLYRGIYRVRNPART</sequence>
<organism evidence="1 2">
    <name type="scientific">Brevibacterium phage AGM2</name>
    <dbReference type="NCBI Taxonomy" id="2591419"/>
    <lineage>
        <taxon>Viruses</taxon>
        <taxon>Duplodnaviria</taxon>
        <taxon>Heunggongvirae</taxon>
        <taxon>Uroviricota</taxon>
        <taxon>Caudoviricetes</taxon>
        <taxon>Agmunavirus</taxon>
        <taxon>Agmunavirus AGM1</taxon>
    </lineage>
</organism>
<name>A0A7D0GH35_9CAUD</name>
<reference evidence="1 2" key="1">
    <citation type="submission" date="2019-06" db="EMBL/GenBank/DDBJ databases">
        <title>DNA tandem repeats contribute to Brevibacterium aurantiacum phages genetic diversity.</title>
        <authorList>
            <person name="de Melo A.G."/>
            <person name="Rousseau G.M."/>
            <person name="Tremblay D.M."/>
            <person name="Labrie S.J."/>
            <person name="Moineau S."/>
        </authorList>
    </citation>
    <scope>NUCLEOTIDE SEQUENCE [LARGE SCALE GENOMIC DNA]</scope>
</reference>
<gene>
    <name evidence="1" type="ORF">AGM2_0028</name>
</gene>
<dbReference type="Proteomes" id="UP000501811">
    <property type="component" value="Segment"/>
</dbReference>
<dbReference type="Gene3D" id="3.40.50.2000">
    <property type="entry name" value="Glycogen Phosphorylase B"/>
    <property type="match status" value="1"/>
</dbReference>
<evidence type="ECO:0000313" key="2">
    <source>
        <dbReference type="Proteomes" id="UP000501811"/>
    </source>
</evidence>